<dbReference type="InterPro" id="IPR009050">
    <property type="entry name" value="Globin-like_sf"/>
</dbReference>
<dbReference type="CDD" id="cd01040">
    <property type="entry name" value="Mb-like"/>
    <property type="match status" value="1"/>
</dbReference>
<feature type="non-terminal residue" evidence="2">
    <location>
        <position position="89"/>
    </location>
</feature>
<keyword evidence="3" id="KW-1185">Reference proteome</keyword>
<comment type="caution">
    <text evidence="2">The sequence shown here is derived from an EMBL/GenBank/DDBJ whole genome shotgun (WGS) entry which is preliminary data.</text>
</comment>
<evidence type="ECO:0000259" key="1">
    <source>
        <dbReference type="PROSITE" id="PS01033"/>
    </source>
</evidence>
<accession>A0AA36D5P4</accession>
<dbReference type="GO" id="GO:0019825">
    <property type="term" value="F:oxygen binding"/>
    <property type="evidence" value="ECO:0007669"/>
    <property type="project" value="InterPro"/>
</dbReference>
<feature type="domain" description="Globin" evidence="1">
    <location>
        <begin position="10"/>
        <end position="89"/>
    </location>
</feature>
<dbReference type="InterPro" id="IPR000971">
    <property type="entry name" value="Globin"/>
</dbReference>
<dbReference type="InterPro" id="IPR044399">
    <property type="entry name" value="Mb-like_M"/>
</dbReference>
<proteinExistence type="predicted"/>
<reference evidence="2" key="1">
    <citation type="submission" date="2023-06" db="EMBL/GenBank/DDBJ databases">
        <authorList>
            <person name="Delattre M."/>
        </authorList>
    </citation>
    <scope>NUCLEOTIDE SEQUENCE</scope>
    <source>
        <strain evidence="2">AF72</strain>
    </source>
</reference>
<evidence type="ECO:0000313" key="3">
    <source>
        <dbReference type="Proteomes" id="UP001177023"/>
    </source>
</evidence>
<dbReference type="Proteomes" id="UP001177023">
    <property type="component" value="Unassembled WGS sequence"/>
</dbReference>
<dbReference type="EMBL" id="CATQJA010002659">
    <property type="protein sequence ID" value="CAJ0580302.1"/>
    <property type="molecule type" value="Genomic_DNA"/>
</dbReference>
<name>A0AA36D5P4_9BILA</name>
<gene>
    <name evidence="2" type="ORF">MSPICULIGERA_LOCUS18500</name>
</gene>
<dbReference type="GO" id="GO:0020037">
    <property type="term" value="F:heme binding"/>
    <property type="evidence" value="ECO:0007669"/>
    <property type="project" value="InterPro"/>
</dbReference>
<sequence length="89" mass="10746">MSNTSLDWYDFTEDERELLVRSWALIQPHKQDVGCDIYQMIFNQCPETRYLFPKLDTTMSKKDLRKNNEFVFQALRFMQVKLQTNSFVL</sequence>
<dbReference type="InterPro" id="IPR012292">
    <property type="entry name" value="Globin/Proto"/>
</dbReference>
<dbReference type="Gene3D" id="1.10.490.10">
    <property type="entry name" value="Globins"/>
    <property type="match status" value="1"/>
</dbReference>
<evidence type="ECO:0000313" key="2">
    <source>
        <dbReference type="EMBL" id="CAJ0580302.1"/>
    </source>
</evidence>
<protein>
    <recommendedName>
        <fullName evidence="1">Globin domain-containing protein</fullName>
    </recommendedName>
</protein>
<dbReference type="PROSITE" id="PS01033">
    <property type="entry name" value="GLOBIN"/>
    <property type="match status" value="1"/>
</dbReference>
<dbReference type="SUPFAM" id="SSF46458">
    <property type="entry name" value="Globin-like"/>
    <property type="match status" value="1"/>
</dbReference>
<organism evidence="2 3">
    <name type="scientific">Mesorhabditis spiculigera</name>
    <dbReference type="NCBI Taxonomy" id="96644"/>
    <lineage>
        <taxon>Eukaryota</taxon>
        <taxon>Metazoa</taxon>
        <taxon>Ecdysozoa</taxon>
        <taxon>Nematoda</taxon>
        <taxon>Chromadorea</taxon>
        <taxon>Rhabditida</taxon>
        <taxon>Rhabditina</taxon>
        <taxon>Rhabditomorpha</taxon>
        <taxon>Rhabditoidea</taxon>
        <taxon>Rhabditidae</taxon>
        <taxon>Mesorhabditinae</taxon>
        <taxon>Mesorhabditis</taxon>
    </lineage>
</organism>
<dbReference type="AlphaFoldDB" id="A0AA36D5P4"/>